<dbReference type="GO" id="GO:0046872">
    <property type="term" value="F:metal ion binding"/>
    <property type="evidence" value="ECO:0007669"/>
    <property type="project" value="UniProtKB-KW"/>
</dbReference>
<dbReference type="PANTHER" id="PTHR10720">
    <property type="entry name" value="HEME OXYGENASE"/>
    <property type="match status" value="1"/>
</dbReference>
<dbReference type="InterPro" id="IPR016084">
    <property type="entry name" value="Haem_Oase-like_multi-hlx"/>
</dbReference>
<keyword evidence="2" id="KW-0479">Metal-binding</keyword>
<dbReference type="Pfam" id="PF01126">
    <property type="entry name" value="Heme_oxygenase"/>
    <property type="match status" value="1"/>
</dbReference>
<dbReference type="Gene3D" id="1.20.910.10">
    <property type="entry name" value="Heme oxygenase-like"/>
    <property type="match status" value="1"/>
</dbReference>
<keyword evidence="3" id="KW-0408">Iron</keyword>
<keyword evidence="5" id="KW-1185">Reference proteome</keyword>
<evidence type="ECO:0000313" key="4">
    <source>
        <dbReference type="EMBL" id="KAF2250993.1"/>
    </source>
</evidence>
<protein>
    <submittedName>
        <fullName evidence="4">Heme oxygenase-like protein</fullName>
    </submittedName>
</protein>
<dbReference type="GO" id="GO:0004392">
    <property type="term" value="F:heme oxygenase (decyclizing) activity"/>
    <property type="evidence" value="ECO:0007669"/>
    <property type="project" value="InterPro"/>
</dbReference>
<sequence length="350" mass="38437">MARDSVPNTSLPGEINIATRCLHTRLNRLITSRLPLALPPLATDSSLYTTGLLHFAHVYLTFESLWTDLLPPSSLGSPNSPPTSPLLSFLLVNPYSEPELFTSPPSPQILSFLQTLRPRGLARSGRLKRDLEFLTGLHPTDFDVLLAQYPGDTVAEFCTHIRRRVGQKPHVLVAYAWCFYMAVFSGGRWIRSELLGAGPDFWTAGTASSGEVAETKEPVRLGERGLSFWSFPGGHDGLDIKEAFKARLLAAETLLTTDERIDIIEEAKTIFTLSTSLVQELDEKLGTDFDKMKQLEAAARQQAAKTGVKATVVTPDKSQSAVMWLRRPEVTGTVVALGCLACVALLRLGY</sequence>
<evidence type="ECO:0000256" key="2">
    <source>
        <dbReference type="ARBA" id="ARBA00022723"/>
    </source>
</evidence>
<gene>
    <name evidence="4" type="ORF">BU26DRAFT_517744</name>
</gene>
<dbReference type="GO" id="GO:0006788">
    <property type="term" value="P:heme oxidation"/>
    <property type="evidence" value="ECO:0007669"/>
    <property type="project" value="InterPro"/>
</dbReference>
<name>A0A6A6IND2_9PLEO</name>
<dbReference type="CDD" id="cd19165">
    <property type="entry name" value="HemeO"/>
    <property type="match status" value="1"/>
</dbReference>
<dbReference type="EMBL" id="ML987193">
    <property type="protein sequence ID" value="KAF2250993.1"/>
    <property type="molecule type" value="Genomic_DNA"/>
</dbReference>
<proteinExistence type="predicted"/>
<dbReference type="InterPro" id="IPR016053">
    <property type="entry name" value="Haem_Oase-like"/>
</dbReference>
<dbReference type="SUPFAM" id="SSF48613">
    <property type="entry name" value="Heme oxygenase-like"/>
    <property type="match status" value="1"/>
</dbReference>
<dbReference type="InterPro" id="IPR002051">
    <property type="entry name" value="Haem_Oase"/>
</dbReference>
<keyword evidence="1" id="KW-0349">Heme</keyword>
<organism evidence="4 5">
    <name type="scientific">Trematosphaeria pertusa</name>
    <dbReference type="NCBI Taxonomy" id="390896"/>
    <lineage>
        <taxon>Eukaryota</taxon>
        <taxon>Fungi</taxon>
        <taxon>Dikarya</taxon>
        <taxon>Ascomycota</taxon>
        <taxon>Pezizomycotina</taxon>
        <taxon>Dothideomycetes</taxon>
        <taxon>Pleosporomycetidae</taxon>
        <taxon>Pleosporales</taxon>
        <taxon>Massarineae</taxon>
        <taxon>Trematosphaeriaceae</taxon>
        <taxon>Trematosphaeria</taxon>
    </lineage>
</organism>
<dbReference type="PANTHER" id="PTHR10720:SF0">
    <property type="entry name" value="HEME OXYGENASE"/>
    <property type="match status" value="1"/>
</dbReference>
<dbReference type="RefSeq" id="XP_033685997.1">
    <property type="nucleotide sequence ID" value="XM_033828647.1"/>
</dbReference>
<dbReference type="AlphaFoldDB" id="A0A6A6IND2"/>
<dbReference type="GeneID" id="54581977"/>
<dbReference type="OrthoDB" id="652091at2759"/>
<accession>A0A6A6IND2</accession>
<reference evidence="4" key="1">
    <citation type="journal article" date="2020" name="Stud. Mycol.">
        <title>101 Dothideomycetes genomes: a test case for predicting lifestyles and emergence of pathogens.</title>
        <authorList>
            <person name="Haridas S."/>
            <person name="Albert R."/>
            <person name="Binder M."/>
            <person name="Bloem J."/>
            <person name="Labutti K."/>
            <person name="Salamov A."/>
            <person name="Andreopoulos B."/>
            <person name="Baker S."/>
            <person name="Barry K."/>
            <person name="Bills G."/>
            <person name="Bluhm B."/>
            <person name="Cannon C."/>
            <person name="Castanera R."/>
            <person name="Culley D."/>
            <person name="Daum C."/>
            <person name="Ezra D."/>
            <person name="Gonzalez J."/>
            <person name="Henrissat B."/>
            <person name="Kuo A."/>
            <person name="Liang C."/>
            <person name="Lipzen A."/>
            <person name="Lutzoni F."/>
            <person name="Magnuson J."/>
            <person name="Mondo S."/>
            <person name="Nolan M."/>
            <person name="Ohm R."/>
            <person name="Pangilinan J."/>
            <person name="Park H.-J."/>
            <person name="Ramirez L."/>
            <person name="Alfaro M."/>
            <person name="Sun H."/>
            <person name="Tritt A."/>
            <person name="Yoshinaga Y."/>
            <person name="Zwiers L.-H."/>
            <person name="Turgeon B."/>
            <person name="Goodwin S."/>
            <person name="Spatafora J."/>
            <person name="Crous P."/>
            <person name="Grigoriev I."/>
        </authorList>
    </citation>
    <scope>NUCLEOTIDE SEQUENCE</scope>
    <source>
        <strain evidence="4">CBS 122368</strain>
    </source>
</reference>
<evidence type="ECO:0000313" key="5">
    <source>
        <dbReference type="Proteomes" id="UP000800094"/>
    </source>
</evidence>
<dbReference type="Proteomes" id="UP000800094">
    <property type="component" value="Unassembled WGS sequence"/>
</dbReference>
<evidence type="ECO:0000256" key="1">
    <source>
        <dbReference type="ARBA" id="ARBA00022617"/>
    </source>
</evidence>
<evidence type="ECO:0000256" key="3">
    <source>
        <dbReference type="ARBA" id="ARBA00023004"/>
    </source>
</evidence>